<keyword evidence="6" id="KW-1015">Disulfide bond</keyword>
<evidence type="ECO:0000256" key="6">
    <source>
        <dbReference type="ARBA" id="ARBA00023157"/>
    </source>
</evidence>
<proteinExistence type="predicted"/>
<organism evidence="10 11">
    <name type="scientific">Mytilus galloprovincialis</name>
    <name type="common">Mediterranean mussel</name>
    <dbReference type="NCBI Taxonomy" id="29158"/>
    <lineage>
        <taxon>Eukaryota</taxon>
        <taxon>Metazoa</taxon>
        <taxon>Spiralia</taxon>
        <taxon>Lophotrochozoa</taxon>
        <taxon>Mollusca</taxon>
        <taxon>Bivalvia</taxon>
        <taxon>Autobranchia</taxon>
        <taxon>Pteriomorphia</taxon>
        <taxon>Mytilida</taxon>
        <taxon>Mytiloidea</taxon>
        <taxon>Mytilidae</taxon>
        <taxon>Mytilinae</taxon>
        <taxon>Mytilus</taxon>
    </lineage>
</organism>
<dbReference type="Pfam" id="PF07645">
    <property type="entry name" value="EGF_CA"/>
    <property type="match status" value="1"/>
</dbReference>
<feature type="domain" description="EGF-like" evidence="9">
    <location>
        <begin position="44"/>
        <end position="81"/>
    </location>
</feature>
<name>A0A8B6EXP7_MYTGA</name>
<evidence type="ECO:0000256" key="1">
    <source>
        <dbReference type="ARBA" id="ARBA00004613"/>
    </source>
</evidence>
<dbReference type="PANTHER" id="PTHR47333:SF4">
    <property type="entry name" value="EGF-LIKE DOMAIN-CONTAINING PROTEIN"/>
    <property type="match status" value="1"/>
</dbReference>
<dbReference type="OrthoDB" id="6063061at2759"/>
<dbReference type="Gene3D" id="2.10.25.10">
    <property type="entry name" value="Laminin"/>
    <property type="match status" value="2"/>
</dbReference>
<comment type="caution">
    <text evidence="10">The sequence shown here is derived from an EMBL/GenBank/DDBJ whole genome shotgun (WGS) entry which is preliminary data.</text>
</comment>
<keyword evidence="4" id="KW-0732">Signal</keyword>
<dbReference type="GO" id="GO:0005576">
    <property type="term" value="C:extracellular region"/>
    <property type="evidence" value="ECO:0007669"/>
    <property type="project" value="UniProtKB-SubCell"/>
</dbReference>
<feature type="non-terminal residue" evidence="10">
    <location>
        <position position="1"/>
    </location>
</feature>
<dbReference type="PROSITE" id="PS01187">
    <property type="entry name" value="EGF_CA"/>
    <property type="match status" value="1"/>
</dbReference>
<evidence type="ECO:0000256" key="5">
    <source>
        <dbReference type="ARBA" id="ARBA00022737"/>
    </source>
</evidence>
<evidence type="ECO:0000259" key="8">
    <source>
        <dbReference type="SMART" id="SM00179"/>
    </source>
</evidence>
<gene>
    <name evidence="10" type="ORF">MGAL_10B036153</name>
</gene>
<feature type="non-terminal residue" evidence="10">
    <location>
        <position position="81"/>
    </location>
</feature>
<feature type="domain" description="EGF-like calcium-binding" evidence="8">
    <location>
        <begin position="41"/>
        <end position="81"/>
    </location>
</feature>
<dbReference type="AlphaFoldDB" id="A0A8B6EXP7"/>
<dbReference type="EMBL" id="UYJE01005909">
    <property type="protein sequence ID" value="VDI41567.1"/>
    <property type="molecule type" value="Genomic_DNA"/>
</dbReference>
<accession>A0A8B6EXP7</accession>
<dbReference type="FunFam" id="2.10.25.10:FF:000010">
    <property type="entry name" value="Pro-epidermal growth factor"/>
    <property type="match status" value="1"/>
</dbReference>
<evidence type="ECO:0000256" key="2">
    <source>
        <dbReference type="ARBA" id="ARBA00022525"/>
    </source>
</evidence>
<dbReference type="InterPro" id="IPR052080">
    <property type="entry name" value="vWF_C/EGF_Fibrillin"/>
</dbReference>
<evidence type="ECO:0000259" key="9">
    <source>
        <dbReference type="SMART" id="SM00181"/>
    </source>
</evidence>
<dbReference type="InterPro" id="IPR049883">
    <property type="entry name" value="NOTCH1_EGF-like"/>
</dbReference>
<sequence length="81" mass="8793">INECWLKRDKCAQYCINTIGSFSCKCSIGYNLASDGKSCNDNNECSINNGGCTQNCLNVNGSYKCFCKAGFYLASDGKSCE</sequence>
<keyword evidence="5" id="KW-0677">Repeat</keyword>
<evidence type="ECO:0000313" key="11">
    <source>
        <dbReference type="Proteomes" id="UP000596742"/>
    </source>
</evidence>
<reference evidence="10" key="1">
    <citation type="submission" date="2018-11" db="EMBL/GenBank/DDBJ databases">
        <authorList>
            <person name="Alioto T."/>
            <person name="Alioto T."/>
        </authorList>
    </citation>
    <scope>NUCLEOTIDE SEQUENCE</scope>
</reference>
<comment type="subcellular location">
    <subcellularLocation>
        <location evidence="1">Secreted</location>
    </subcellularLocation>
</comment>
<evidence type="ECO:0000256" key="4">
    <source>
        <dbReference type="ARBA" id="ARBA00022729"/>
    </source>
</evidence>
<keyword evidence="3" id="KW-0245">EGF-like domain</keyword>
<evidence type="ECO:0000256" key="3">
    <source>
        <dbReference type="ARBA" id="ARBA00022536"/>
    </source>
</evidence>
<dbReference type="InterPro" id="IPR009030">
    <property type="entry name" value="Growth_fac_rcpt_cys_sf"/>
</dbReference>
<evidence type="ECO:0008006" key="12">
    <source>
        <dbReference type="Google" id="ProtNLM"/>
    </source>
</evidence>
<evidence type="ECO:0000256" key="7">
    <source>
        <dbReference type="ARBA" id="ARBA00023180"/>
    </source>
</evidence>
<dbReference type="InterPro" id="IPR000742">
    <property type="entry name" value="EGF"/>
</dbReference>
<evidence type="ECO:0000313" key="10">
    <source>
        <dbReference type="EMBL" id="VDI41567.1"/>
    </source>
</evidence>
<feature type="domain" description="EGF-like" evidence="9">
    <location>
        <begin position="3"/>
        <end position="40"/>
    </location>
</feature>
<dbReference type="Proteomes" id="UP000596742">
    <property type="component" value="Unassembled WGS sequence"/>
</dbReference>
<dbReference type="FunFam" id="2.10.25.10:FF:000240">
    <property type="entry name" value="Vitamin K-dependent protein S"/>
    <property type="match status" value="1"/>
</dbReference>
<keyword evidence="11" id="KW-1185">Reference proteome</keyword>
<keyword evidence="7" id="KW-0325">Glycoprotein</keyword>
<dbReference type="GO" id="GO:0005509">
    <property type="term" value="F:calcium ion binding"/>
    <property type="evidence" value="ECO:0007669"/>
    <property type="project" value="InterPro"/>
</dbReference>
<dbReference type="InterPro" id="IPR018097">
    <property type="entry name" value="EGF_Ca-bd_CS"/>
</dbReference>
<dbReference type="SMART" id="SM00181">
    <property type="entry name" value="EGF"/>
    <property type="match status" value="2"/>
</dbReference>
<dbReference type="PANTHER" id="PTHR47333">
    <property type="entry name" value="VON WILLEBRAND FACTOR C AND EGF DOMAIN-CONTAINING PROTEIN"/>
    <property type="match status" value="1"/>
</dbReference>
<dbReference type="Pfam" id="PF14670">
    <property type="entry name" value="FXa_inhibition"/>
    <property type="match status" value="1"/>
</dbReference>
<dbReference type="InterPro" id="IPR001881">
    <property type="entry name" value="EGF-like_Ca-bd_dom"/>
</dbReference>
<keyword evidence="2" id="KW-0964">Secreted</keyword>
<dbReference type="SUPFAM" id="SSF57184">
    <property type="entry name" value="Growth factor receptor domain"/>
    <property type="match status" value="1"/>
</dbReference>
<protein>
    <recommendedName>
        <fullName evidence="12">EGF-like domain-containing protein</fullName>
    </recommendedName>
</protein>
<dbReference type="SMART" id="SM00179">
    <property type="entry name" value="EGF_CA"/>
    <property type="match status" value="2"/>
</dbReference>
<feature type="domain" description="EGF-like calcium-binding" evidence="8">
    <location>
        <begin position="1"/>
        <end position="40"/>
    </location>
</feature>